<sequence length="201" mass="24360">MGSFAKSSCNTYFMLCITHHVGSERMYSKYDVMTKEIQLMSASNWWERTKIEWKLKEKYRFEVKMLKIYLFRMNIIIEDMEEEDYECNASDLAEILVEDFLEHIRSKNSMEQLYQILESKKHYTDFNLEFNENDDRYGTISVKIDRRILRRIEVFFSDMAHSFPMHGFTAEKLINILMCDYMRFYAEEPGKKLSLLKRRFS</sequence>
<dbReference type="EMBL" id="KT970646">
    <property type="protein sequence ID" value="ALO79945.1"/>
    <property type="molecule type" value="Genomic_DNA"/>
</dbReference>
<gene>
    <name evidence="1" type="ORF">XO29_0026</name>
</gene>
<reference evidence="1 2" key="1">
    <citation type="submission" date="2015-10" db="EMBL/GenBank/DDBJ databases">
        <title>Whole Genome sequencing of Bacillus ACT Group Temperature Bacteriophages.</title>
        <authorList>
            <person name="Fouts D.E."/>
            <person name="Rasko D.A."/>
            <person name="Cer R.R."/>
            <person name="Jiang L."/>
            <person name="Fedorova N.B."/>
            <person name="Shvartsbeyn A."/>
            <person name="Read T.D."/>
            <person name="Gill S.R."/>
            <person name="Klumpp J."/>
            <person name="Calendar R."/>
        </authorList>
    </citation>
    <scope>NUCLEOTIDE SEQUENCE [LARGE SCALE GENOMIC DNA]</scope>
</reference>
<protein>
    <submittedName>
        <fullName evidence="1">Uncharacterized protein</fullName>
    </submittedName>
</protein>
<evidence type="ECO:0000313" key="1">
    <source>
        <dbReference type="EMBL" id="ALO79945.1"/>
    </source>
</evidence>
<evidence type="ECO:0000313" key="2">
    <source>
        <dbReference type="Proteomes" id="UP000223661"/>
    </source>
</evidence>
<accession>A0A0S2MVP2</accession>
<organism evidence="1 2">
    <name type="scientific">Bacillus phage phiS58</name>
    <dbReference type="NCBI Taxonomy" id="1643327"/>
    <lineage>
        <taxon>Viruses</taxon>
        <taxon>Duplodnaviria</taxon>
        <taxon>Heunggongvirae</taxon>
        <taxon>Uroviricota</taxon>
        <taxon>Caudoviricetes</taxon>
        <taxon>Waukeshavirus</taxon>
        <taxon>Waukeshavirus waukesha92</taxon>
    </lineage>
</organism>
<proteinExistence type="predicted"/>
<name>A0A0S2MVP2_9CAUD</name>
<dbReference type="Proteomes" id="UP000223661">
    <property type="component" value="Segment"/>
</dbReference>